<organism evidence="4">
    <name type="scientific">hydrothermal vent metagenome</name>
    <dbReference type="NCBI Taxonomy" id="652676"/>
    <lineage>
        <taxon>unclassified sequences</taxon>
        <taxon>metagenomes</taxon>
        <taxon>ecological metagenomes</taxon>
    </lineage>
</organism>
<accession>A0A3B1BN19</accession>
<gene>
    <name evidence="4" type="ORF">MNBD_GAMMA24-1161</name>
</gene>
<evidence type="ECO:0000313" key="4">
    <source>
        <dbReference type="EMBL" id="VAX13224.1"/>
    </source>
</evidence>
<dbReference type="EMBL" id="UOFZ01000106">
    <property type="protein sequence ID" value="VAX13224.1"/>
    <property type="molecule type" value="Genomic_DNA"/>
</dbReference>
<keyword evidence="1" id="KW-0808">Transferase</keyword>
<dbReference type="AlphaFoldDB" id="A0A3B1BN19"/>
<dbReference type="GO" id="GO:0004674">
    <property type="term" value="F:protein serine/threonine kinase activity"/>
    <property type="evidence" value="ECO:0007669"/>
    <property type="project" value="TreeGrafter"/>
</dbReference>
<evidence type="ECO:0000256" key="2">
    <source>
        <dbReference type="ARBA" id="ARBA00022777"/>
    </source>
</evidence>
<dbReference type="InterPro" id="IPR052028">
    <property type="entry name" value="HipA_Ser/Thr_kinase"/>
</dbReference>
<sequence length="457" mass="51000">MKTDREAVVWTRCGDAPLKMGHFTVTMTECRFSYEPAYIDSGLPGLGVLYAPKFVGTATIVWKRSPYFDLLPQLQALIPPASEDNFQRQLILSYLAQQNQMPEPGFDSDWAILMVSGHGGIGHLDVFSDDQQAREWYADTRIPELFPVKNEFGFSLKEFLTWLDDSAGTLLETLGPTPSVGGAIPKLLLSIPREGWDGRIGLPTRGAVGGRTDIVLKFEKNTYPGIVELEALALNLHRQAGFEVPRYWTAEINGMPVIAIERYDRDTNGKPLFTETLYSVLATGDSRITHHYSSSYDAIGQAIDRSPIAIFSEPMQAKQHLLKRLLMSFLTGNGDLHLENLSLLQNGGEIGFSPVYDPTPMRAYSRHNMLSVMPFGNYGELDANGKPVDFNAAILRLSKNLGISLNLLKTMIEELLYVSRNYSEQIQSLSTLPEDNKTYLTEIILNMRKKLGTLVSI</sequence>
<reference evidence="4" key="1">
    <citation type="submission" date="2018-06" db="EMBL/GenBank/DDBJ databases">
        <authorList>
            <person name="Zhirakovskaya E."/>
        </authorList>
    </citation>
    <scope>NUCLEOTIDE SEQUENCE</scope>
</reference>
<feature type="domain" description="HipA-like C-terminal" evidence="3">
    <location>
        <begin position="179"/>
        <end position="377"/>
    </location>
</feature>
<name>A0A3B1BN19_9ZZZZ</name>
<dbReference type="Gene3D" id="1.10.1070.20">
    <property type="match status" value="1"/>
</dbReference>
<proteinExistence type="predicted"/>
<dbReference type="Pfam" id="PF07804">
    <property type="entry name" value="HipA_C"/>
    <property type="match status" value="1"/>
</dbReference>
<dbReference type="PANTHER" id="PTHR37419">
    <property type="entry name" value="SERINE/THREONINE-PROTEIN KINASE TOXIN HIPA"/>
    <property type="match status" value="1"/>
</dbReference>
<evidence type="ECO:0000256" key="1">
    <source>
        <dbReference type="ARBA" id="ARBA00022679"/>
    </source>
</evidence>
<dbReference type="InterPro" id="IPR012893">
    <property type="entry name" value="HipA-like_C"/>
</dbReference>
<keyword evidence="2" id="KW-0418">Kinase</keyword>
<protein>
    <recommendedName>
        <fullName evidence="3">HipA-like C-terminal domain-containing protein</fullName>
    </recommendedName>
</protein>
<dbReference type="GO" id="GO:0005829">
    <property type="term" value="C:cytosol"/>
    <property type="evidence" value="ECO:0007669"/>
    <property type="project" value="TreeGrafter"/>
</dbReference>
<evidence type="ECO:0000259" key="3">
    <source>
        <dbReference type="Pfam" id="PF07804"/>
    </source>
</evidence>